<dbReference type="SMART" id="SM00116">
    <property type="entry name" value="CBS"/>
    <property type="match status" value="2"/>
</dbReference>
<protein>
    <submittedName>
        <fullName evidence="4">Signal transduction protein with CBS domains</fullName>
    </submittedName>
</protein>
<dbReference type="OrthoDB" id="64432at2157"/>
<dbReference type="Pfam" id="PF00571">
    <property type="entry name" value="CBS"/>
    <property type="match status" value="2"/>
</dbReference>
<dbReference type="SUPFAM" id="SSF54631">
    <property type="entry name" value="CBS-domain pair"/>
    <property type="match status" value="1"/>
</dbReference>
<dbReference type="InterPro" id="IPR036390">
    <property type="entry name" value="WH_DNA-bd_sf"/>
</dbReference>
<dbReference type="InterPro" id="IPR046342">
    <property type="entry name" value="CBS_dom_sf"/>
</dbReference>
<name>A1RS11_PYRIL</name>
<dbReference type="Proteomes" id="UP000002595">
    <property type="component" value="Chromosome"/>
</dbReference>
<dbReference type="Pfam" id="PF03444">
    <property type="entry name" value="WHD_HrcA"/>
    <property type="match status" value="1"/>
</dbReference>
<feature type="domain" description="CBS" evidence="3">
    <location>
        <begin position="166"/>
        <end position="225"/>
    </location>
</feature>
<dbReference type="KEGG" id="pis:Pisl_0565"/>
<proteinExistence type="predicted"/>
<keyword evidence="5" id="KW-1185">Reference proteome</keyword>
<dbReference type="STRING" id="384616.Pisl_0565"/>
<evidence type="ECO:0000256" key="1">
    <source>
        <dbReference type="ARBA" id="ARBA00023122"/>
    </source>
</evidence>
<dbReference type="InterPro" id="IPR005104">
    <property type="entry name" value="WHTH_HrcA_DNA-bd"/>
</dbReference>
<dbReference type="GO" id="GO:0006355">
    <property type="term" value="P:regulation of DNA-templated transcription"/>
    <property type="evidence" value="ECO:0007669"/>
    <property type="project" value="InterPro"/>
</dbReference>
<dbReference type="InterPro" id="IPR000644">
    <property type="entry name" value="CBS_dom"/>
</dbReference>
<feature type="domain" description="CBS" evidence="3">
    <location>
        <begin position="229"/>
        <end position="285"/>
    </location>
</feature>
<dbReference type="Gene3D" id="1.10.10.10">
    <property type="entry name" value="Winged helix-like DNA-binding domain superfamily/Winged helix DNA-binding domain"/>
    <property type="match status" value="1"/>
</dbReference>
<dbReference type="InterPro" id="IPR051257">
    <property type="entry name" value="Diverse_CBS-Domain"/>
</dbReference>
<gene>
    <name evidence="4" type="ordered locus">Pisl_0565</name>
</gene>
<dbReference type="PIRSF" id="PIRSF005063">
    <property type="entry name" value="UCP005063_CBS_MJ1232"/>
    <property type="match status" value="1"/>
</dbReference>
<evidence type="ECO:0000256" key="2">
    <source>
        <dbReference type="PROSITE-ProRule" id="PRU00703"/>
    </source>
</evidence>
<dbReference type="InterPro" id="IPR036388">
    <property type="entry name" value="WH-like_DNA-bd_sf"/>
</dbReference>
<dbReference type="InterPro" id="IPR016436">
    <property type="entry name" value="UCP005063_CBS"/>
</dbReference>
<dbReference type="AlphaFoldDB" id="A1RS11"/>
<reference evidence="4" key="1">
    <citation type="submission" date="2006-12" db="EMBL/GenBank/DDBJ databases">
        <title>Complete sequence of Pyrobaculum islandicum DSM 4184.</title>
        <authorList>
            <person name="Copeland A."/>
            <person name="Lucas S."/>
            <person name="Lapidus A."/>
            <person name="Barry K."/>
            <person name="Detter J.C."/>
            <person name="Glavina del Rio T."/>
            <person name="Dalin E."/>
            <person name="Tice H."/>
            <person name="Pitluck S."/>
            <person name="Meincke L."/>
            <person name="Brettin T."/>
            <person name="Bruce D."/>
            <person name="Han C."/>
            <person name="Tapia R."/>
            <person name="Gilna P."/>
            <person name="Schmutz J."/>
            <person name="Larimer F."/>
            <person name="Land M."/>
            <person name="Hauser L."/>
            <person name="Kyrpides N."/>
            <person name="Mikhailova N."/>
            <person name="Cozen A.E."/>
            <person name="Fitz-Gibbon S.T."/>
            <person name="House C.H."/>
            <person name="Saltikov C."/>
            <person name="Lowe T."/>
            <person name="Richardson P."/>
        </authorList>
    </citation>
    <scope>NUCLEOTIDE SEQUENCE [LARGE SCALE GENOMIC DNA]</scope>
    <source>
        <strain evidence="4">DSM 4184</strain>
    </source>
</reference>
<dbReference type="PANTHER" id="PTHR43080:SF2">
    <property type="entry name" value="CBS DOMAIN-CONTAINING PROTEIN"/>
    <property type="match status" value="1"/>
</dbReference>
<dbReference type="GO" id="GO:0003677">
    <property type="term" value="F:DNA binding"/>
    <property type="evidence" value="ECO:0007669"/>
    <property type="project" value="InterPro"/>
</dbReference>
<dbReference type="eggNOG" id="arCOG00610">
    <property type="taxonomic scope" value="Archaea"/>
</dbReference>
<dbReference type="EMBL" id="CP000504">
    <property type="protein sequence ID" value="ABL87743.1"/>
    <property type="molecule type" value="Genomic_DNA"/>
</dbReference>
<dbReference type="SUPFAM" id="SSF46785">
    <property type="entry name" value="Winged helix' DNA-binding domain"/>
    <property type="match status" value="1"/>
</dbReference>
<organism evidence="4 5">
    <name type="scientific">Pyrobaculum islandicum (strain DSM 4184 / JCM 9189 / GEO3)</name>
    <dbReference type="NCBI Taxonomy" id="384616"/>
    <lineage>
        <taxon>Archaea</taxon>
        <taxon>Thermoproteota</taxon>
        <taxon>Thermoprotei</taxon>
        <taxon>Thermoproteales</taxon>
        <taxon>Thermoproteaceae</taxon>
        <taxon>Pyrobaculum</taxon>
    </lineage>
</organism>
<evidence type="ECO:0000259" key="3">
    <source>
        <dbReference type="PROSITE" id="PS51371"/>
    </source>
</evidence>
<dbReference type="HOGENOM" id="CLU_926289_0_0_2"/>
<dbReference type="Gene3D" id="3.10.580.10">
    <property type="entry name" value="CBS-domain"/>
    <property type="match status" value="2"/>
</dbReference>
<dbReference type="RefSeq" id="WP_011762319.1">
    <property type="nucleotide sequence ID" value="NC_008701.1"/>
</dbReference>
<accession>A1RS11</accession>
<evidence type="ECO:0000313" key="5">
    <source>
        <dbReference type="Proteomes" id="UP000002595"/>
    </source>
</evidence>
<dbReference type="GeneID" id="4617525"/>
<sequence>MVNFSDSVYSVLKVLVELYNKGNTPVKSKDIASALGIHEGYVRNMLSILKSMGLVISKAGPHGGYIPTSKATDMLSRQTFSVPIVSLSNVIGYALDVTLIGLLSDKPLASMRVIGDLTEYIEREVRIGPLPNGLVLIGKIIKADIEALVEITSIVSIPRTSVKNIMTPNPVVAKPDDTIAPYVKLFIEKRYRGIPVVDENGKPIGLLMASKLMETLSLCKLDAKVKDVMVKDPPTIYEDEDIHEAIRLMVAGGIGRLLVVDSEDRLVGIITRTDILRRIATLEQLV</sequence>
<dbReference type="PROSITE" id="PS51371">
    <property type="entry name" value="CBS"/>
    <property type="match status" value="2"/>
</dbReference>
<keyword evidence="1 2" id="KW-0129">CBS domain</keyword>
<evidence type="ECO:0000313" key="4">
    <source>
        <dbReference type="EMBL" id="ABL87743.1"/>
    </source>
</evidence>
<dbReference type="PANTHER" id="PTHR43080">
    <property type="entry name" value="CBS DOMAIN-CONTAINING PROTEIN CBSX3, MITOCHONDRIAL"/>
    <property type="match status" value="1"/>
</dbReference>